<evidence type="ECO:0000256" key="7">
    <source>
        <dbReference type="ARBA" id="ARBA00023136"/>
    </source>
</evidence>
<feature type="transmembrane region" description="Helical" evidence="10">
    <location>
        <begin position="296"/>
        <end position="313"/>
    </location>
</feature>
<comment type="similarity">
    <text evidence="2">Belongs to the VKOR family.</text>
</comment>
<keyword evidence="3 10" id="KW-0812">Transmembrane</keyword>
<dbReference type="EMBL" id="BRVP01000003">
    <property type="protein sequence ID" value="GLB51507.1"/>
    <property type="molecule type" value="Genomic_DNA"/>
</dbReference>
<dbReference type="GO" id="GO:0008233">
    <property type="term" value="F:peptidase activity"/>
    <property type="evidence" value="ECO:0007669"/>
    <property type="project" value="InterPro"/>
</dbReference>
<organism evidence="12 13">
    <name type="scientific">Neptunitalea chrysea</name>
    <dbReference type="NCBI Taxonomy" id="1647581"/>
    <lineage>
        <taxon>Bacteria</taxon>
        <taxon>Pseudomonadati</taxon>
        <taxon>Bacteroidota</taxon>
        <taxon>Flavobacteriia</taxon>
        <taxon>Flavobacteriales</taxon>
        <taxon>Flavobacteriaceae</taxon>
        <taxon>Neptunitalea</taxon>
    </lineage>
</organism>
<dbReference type="GO" id="GO:0005524">
    <property type="term" value="F:ATP binding"/>
    <property type="evidence" value="ECO:0007669"/>
    <property type="project" value="InterPro"/>
</dbReference>
<keyword evidence="8" id="KW-1015">Disulfide bond</keyword>
<keyword evidence="13" id="KW-1185">Reference proteome</keyword>
<keyword evidence="6" id="KW-0560">Oxidoreductase</keyword>
<dbReference type="SMART" id="SM00756">
    <property type="entry name" value="VKc"/>
    <property type="match status" value="1"/>
</dbReference>
<reference evidence="12" key="1">
    <citation type="submission" date="2022-07" db="EMBL/GenBank/DDBJ databases">
        <title>Taxonomy of Novel Oxalotrophic and Methylotrophic Bacteria.</title>
        <authorList>
            <person name="Sahin N."/>
            <person name="Tani A."/>
        </authorList>
    </citation>
    <scope>NUCLEOTIDE SEQUENCE</scope>
    <source>
        <strain evidence="12">AM327</strain>
    </source>
</reference>
<keyword evidence="4" id="KW-0874">Quinone</keyword>
<evidence type="ECO:0000259" key="11">
    <source>
        <dbReference type="SMART" id="SM00756"/>
    </source>
</evidence>
<feature type="transmembrane region" description="Helical" evidence="10">
    <location>
        <begin position="238"/>
        <end position="256"/>
    </location>
</feature>
<dbReference type="InterPro" id="IPR038354">
    <property type="entry name" value="VKOR_sf"/>
</dbReference>
<evidence type="ECO:0000256" key="3">
    <source>
        <dbReference type="ARBA" id="ARBA00022692"/>
    </source>
</evidence>
<proteinExistence type="inferred from homology"/>
<dbReference type="Pfam" id="PF03412">
    <property type="entry name" value="Peptidase_C39"/>
    <property type="match status" value="1"/>
</dbReference>
<evidence type="ECO:0000256" key="1">
    <source>
        <dbReference type="ARBA" id="ARBA00004141"/>
    </source>
</evidence>
<sequence length="531" mass="60463">MNTIEEKLLKKLDYYIEATKFEDIYNSHPNYPSLYATTDTYTQLGIENAALRINKEQINELPQYFIAQLTPKQQGKLVLVTKKGDSIIYENDDLKKNKLSIASFLEEWNGIVVLAEKNTATSNDTTKILPITLLSFFLITVILLPYLAKGIFSWSLLCYQLVAIIGSIIGYFVIEKELSAKINNFRDAICNLGQKKNCETVLDSSYGVLPGNISLKLLPISYFITNLLFLAINPSYHLVGLLSILGIPLVLYSIYLQSQKIKAWCTFCLLTASLMLLNTTIYLLSTHFSFAIYPEYTALLTYIFTGVLSYQIFQKIHTSTKENLLTKQENYVYKRFKNNPSLFISTTSPLSHSEGFEKLNLIELGDANAPTKLTLFLSPFCGHCHKAFAAAIDILNQLNKTPISITIGFNVNISNKDNPGVDILQAFMNIYLTTPEKIKDALSAWHIARTPIEEWKKEWVRPIKNKDFINYSLQNQYNWCQENNFNYTPAKVINGNKFPKEYSLNDIKYLLEGLHEKYTNSIVNLQSTEAS</sequence>
<evidence type="ECO:0000256" key="2">
    <source>
        <dbReference type="ARBA" id="ARBA00006214"/>
    </source>
</evidence>
<accession>A0A9W6B549</accession>
<dbReference type="InterPro" id="IPR005074">
    <property type="entry name" value="Peptidase_C39"/>
</dbReference>
<evidence type="ECO:0000256" key="9">
    <source>
        <dbReference type="ARBA" id="ARBA00023284"/>
    </source>
</evidence>
<feature type="domain" description="Vitamin K epoxide reductase" evidence="11">
    <location>
        <begin position="152"/>
        <end position="289"/>
    </location>
</feature>
<dbReference type="SUPFAM" id="SSF52833">
    <property type="entry name" value="Thioredoxin-like"/>
    <property type="match status" value="1"/>
</dbReference>
<evidence type="ECO:0000256" key="8">
    <source>
        <dbReference type="ARBA" id="ARBA00023157"/>
    </source>
</evidence>
<keyword evidence="7 10" id="KW-0472">Membrane</keyword>
<evidence type="ECO:0000313" key="13">
    <source>
        <dbReference type="Proteomes" id="UP001143545"/>
    </source>
</evidence>
<dbReference type="GO" id="GO:0016020">
    <property type="term" value="C:membrane"/>
    <property type="evidence" value="ECO:0007669"/>
    <property type="project" value="UniProtKB-SubCell"/>
</dbReference>
<dbReference type="Gene3D" id="3.90.70.10">
    <property type="entry name" value="Cysteine proteinases"/>
    <property type="match status" value="1"/>
</dbReference>
<dbReference type="InterPro" id="IPR012932">
    <property type="entry name" value="VKOR"/>
</dbReference>
<dbReference type="CDD" id="cd12921">
    <property type="entry name" value="VKOR_4"/>
    <property type="match status" value="1"/>
</dbReference>
<dbReference type="AlphaFoldDB" id="A0A9W6B549"/>
<feature type="transmembrane region" description="Helical" evidence="10">
    <location>
        <begin position="263"/>
        <end position="284"/>
    </location>
</feature>
<keyword evidence="9" id="KW-0676">Redox-active center</keyword>
<gene>
    <name evidence="12" type="ORF">NBRC110019_05460</name>
</gene>
<evidence type="ECO:0000256" key="6">
    <source>
        <dbReference type="ARBA" id="ARBA00023002"/>
    </source>
</evidence>
<feature type="transmembrane region" description="Helical" evidence="10">
    <location>
        <begin position="128"/>
        <end position="148"/>
    </location>
</feature>
<evidence type="ECO:0000256" key="10">
    <source>
        <dbReference type="SAM" id="Phobius"/>
    </source>
</evidence>
<dbReference type="GO" id="GO:0006508">
    <property type="term" value="P:proteolysis"/>
    <property type="evidence" value="ECO:0007669"/>
    <property type="project" value="InterPro"/>
</dbReference>
<feature type="transmembrane region" description="Helical" evidence="10">
    <location>
        <begin position="154"/>
        <end position="174"/>
    </location>
</feature>
<dbReference type="Gene3D" id="3.40.30.10">
    <property type="entry name" value="Glutaredoxin"/>
    <property type="match status" value="1"/>
</dbReference>
<evidence type="ECO:0000256" key="5">
    <source>
        <dbReference type="ARBA" id="ARBA00022989"/>
    </source>
</evidence>
<comment type="subcellular location">
    <subcellularLocation>
        <location evidence="1">Membrane</location>
        <topology evidence="1">Multi-pass membrane protein</topology>
    </subcellularLocation>
</comment>
<dbReference type="Gene3D" id="1.20.1440.130">
    <property type="entry name" value="VKOR domain"/>
    <property type="match status" value="1"/>
</dbReference>
<dbReference type="RefSeq" id="WP_281752109.1">
    <property type="nucleotide sequence ID" value="NZ_BRVP01000003.1"/>
</dbReference>
<dbReference type="InterPro" id="IPR036249">
    <property type="entry name" value="Thioredoxin-like_sf"/>
</dbReference>
<dbReference type="Proteomes" id="UP001143545">
    <property type="component" value="Unassembled WGS sequence"/>
</dbReference>
<dbReference type="Pfam" id="PF07884">
    <property type="entry name" value="VKOR"/>
    <property type="match status" value="1"/>
</dbReference>
<name>A0A9W6B549_9FLAO</name>
<keyword evidence="5 10" id="KW-1133">Transmembrane helix</keyword>
<evidence type="ECO:0000256" key="4">
    <source>
        <dbReference type="ARBA" id="ARBA00022719"/>
    </source>
</evidence>
<dbReference type="GO" id="GO:0048038">
    <property type="term" value="F:quinone binding"/>
    <property type="evidence" value="ECO:0007669"/>
    <property type="project" value="UniProtKB-KW"/>
</dbReference>
<protein>
    <recommendedName>
        <fullName evidence="11">Vitamin K epoxide reductase domain-containing protein</fullName>
    </recommendedName>
</protein>
<feature type="transmembrane region" description="Helical" evidence="10">
    <location>
        <begin position="213"/>
        <end position="232"/>
    </location>
</feature>
<evidence type="ECO:0000313" key="12">
    <source>
        <dbReference type="EMBL" id="GLB51507.1"/>
    </source>
</evidence>
<dbReference type="GO" id="GO:0016491">
    <property type="term" value="F:oxidoreductase activity"/>
    <property type="evidence" value="ECO:0007669"/>
    <property type="project" value="UniProtKB-KW"/>
</dbReference>
<comment type="caution">
    <text evidence="12">The sequence shown here is derived from an EMBL/GenBank/DDBJ whole genome shotgun (WGS) entry which is preliminary data.</text>
</comment>